<feature type="domain" description="Sodium/calcium exchanger membrane region" evidence="10">
    <location>
        <begin position="203"/>
        <end position="340"/>
    </location>
</feature>
<dbReference type="Proteomes" id="UP000220341">
    <property type="component" value="Unassembled WGS sequence"/>
</dbReference>
<dbReference type="GO" id="GO:0016020">
    <property type="term" value="C:membrane"/>
    <property type="evidence" value="ECO:0007669"/>
    <property type="project" value="InterPro"/>
</dbReference>
<dbReference type="InterPro" id="IPR004798">
    <property type="entry name" value="CAX-like"/>
</dbReference>
<keyword evidence="6 9" id="KW-1133">Transmembrane helix</keyword>
<accession>A0A2B0P3A3</accession>
<dbReference type="Pfam" id="PF01699">
    <property type="entry name" value="Na_Ca_ex"/>
    <property type="match status" value="2"/>
</dbReference>
<keyword evidence="3 9" id="KW-0109">Calcium transport</keyword>
<evidence type="ECO:0000313" key="12">
    <source>
        <dbReference type="EMBL" id="PES38465.1"/>
    </source>
</evidence>
<dbReference type="OMA" id="FGIIFTP"/>
<feature type="transmembrane region" description="Helical" evidence="9">
    <location>
        <begin position="273"/>
        <end position="293"/>
    </location>
</feature>
<keyword evidence="4 9" id="KW-0812">Transmembrane</keyword>
<evidence type="ECO:0000256" key="5">
    <source>
        <dbReference type="ARBA" id="ARBA00022837"/>
    </source>
</evidence>
<protein>
    <recommendedName>
        <fullName evidence="9">Ca(2+)/H(+) antiporter</fullName>
    </recommendedName>
</protein>
<dbReference type="GO" id="GO:0015369">
    <property type="term" value="F:calcium:proton antiporter activity"/>
    <property type="evidence" value="ECO:0007669"/>
    <property type="project" value="UniProtKB-UniRule"/>
</dbReference>
<evidence type="ECO:0000256" key="3">
    <source>
        <dbReference type="ARBA" id="ARBA00022568"/>
    </source>
</evidence>
<dbReference type="RefSeq" id="WP_013056387.1">
    <property type="nucleotide sequence ID" value="NZ_CATKQG010000022.1"/>
</dbReference>
<dbReference type="GO" id="GO:0006874">
    <property type="term" value="P:intracellular calcium ion homeostasis"/>
    <property type="evidence" value="ECO:0007669"/>
    <property type="project" value="TreeGrafter"/>
</dbReference>
<feature type="transmembrane region" description="Helical" evidence="9">
    <location>
        <begin position="237"/>
        <end position="261"/>
    </location>
</feature>
<feature type="transmembrane region" description="Helical" evidence="9">
    <location>
        <begin position="5"/>
        <end position="22"/>
    </location>
</feature>
<evidence type="ECO:0000256" key="4">
    <source>
        <dbReference type="ARBA" id="ARBA00022692"/>
    </source>
</evidence>
<comment type="caution">
    <text evidence="12">The sequence shown here is derived from an EMBL/GenBank/DDBJ whole genome shotgun (WGS) entry which is preliminary data.</text>
</comment>
<feature type="transmembrane region" description="Helical" evidence="9">
    <location>
        <begin position="299"/>
        <end position="320"/>
    </location>
</feature>
<evidence type="ECO:0000313" key="14">
    <source>
        <dbReference type="Proteomes" id="UP001213771"/>
    </source>
</evidence>
<evidence type="ECO:0000313" key="11">
    <source>
        <dbReference type="EMBL" id="MDD9783255.1"/>
    </source>
</evidence>
<keyword evidence="7 9" id="KW-0406">Ion transport</keyword>
<feature type="transmembrane region" description="Helical" evidence="9">
    <location>
        <begin position="28"/>
        <end position="44"/>
    </location>
</feature>
<sequence>MNKVFFIFMIIGVPLSIIGSIFNWNYIFMFFIYCVTLISLANYIRRSTESLSVVVGPTAGGLLNATFGNAAEIIISFFALSKGLNTIVISSITGAVLVNLLFASGISMIVGGIRFKKQKFSVFKTRHNTSLLMFAIIVTFVLPFIFAKRLDDKDMQVLSTSFAIVMLTIYLLALLFKLVTHKGIFTGNAEENGEEPEWGKKKAIVVLGLATIVLAYISEKLVGTIEPVGAALGWSHVFIGIIVVAIVGSAAEYVSAIAMAYNNRMDVMVEISIGSTVQTAMFVAPILVLFSYLYDFLPLVFNTAEMIAMILAALMTVTVVNDGDSNWFEGVLLVGTYIAIGFSFYLL</sequence>
<dbReference type="PANTHER" id="PTHR31503:SF22">
    <property type="entry name" value="VACUOLAR CALCIUM ION TRANSPORTER"/>
    <property type="match status" value="1"/>
</dbReference>
<dbReference type="PANTHER" id="PTHR31503">
    <property type="entry name" value="VACUOLAR CALCIUM ION TRANSPORTER"/>
    <property type="match status" value="1"/>
</dbReference>
<dbReference type="Gene3D" id="1.20.1420.30">
    <property type="entry name" value="NCX, central ion-binding region"/>
    <property type="match status" value="1"/>
</dbReference>
<reference evidence="12 13" key="1">
    <citation type="submission" date="2017-09" db="EMBL/GenBank/DDBJ databases">
        <title>Large-scale bioinformatics analysis of Bacillus genomes uncovers conserved roles of natural products in bacterial physiology.</title>
        <authorList>
            <consortium name="Agbiome Team Llc"/>
            <person name="Bleich R.M."/>
            <person name="Kirk G.J."/>
            <person name="Santa Maria K.C."/>
            <person name="Allen S.E."/>
            <person name="Farag S."/>
            <person name="Shank E.A."/>
            <person name="Bowers A."/>
        </authorList>
    </citation>
    <scope>NUCLEOTIDE SEQUENCE [LARGE SCALE GENOMIC DNA]</scope>
    <source>
        <strain evidence="12 13">AFS003013</strain>
    </source>
</reference>
<comment type="function">
    <text evidence="9">Ca(+)/H(+) antiporter that extrudes calcium in exchange for external protons.</text>
</comment>
<evidence type="ECO:0000256" key="2">
    <source>
        <dbReference type="ARBA" id="ARBA00022448"/>
    </source>
</evidence>
<keyword evidence="2 9" id="KW-0813">Transport</keyword>
<dbReference type="EMBL" id="NTYW01000013">
    <property type="protein sequence ID" value="PES38465.1"/>
    <property type="molecule type" value="Genomic_DNA"/>
</dbReference>
<evidence type="ECO:0000256" key="7">
    <source>
        <dbReference type="ARBA" id="ARBA00023065"/>
    </source>
</evidence>
<dbReference type="NCBIfam" id="TIGR00378">
    <property type="entry name" value="cax"/>
    <property type="match status" value="1"/>
</dbReference>
<name>A0A2B0P3A3_PRIMG</name>
<feature type="transmembrane region" description="Helical" evidence="9">
    <location>
        <begin position="201"/>
        <end position="217"/>
    </location>
</feature>
<dbReference type="AlphaFoldDB" id="A0A2B0P3A3"/>
<evidence type="ECO:0000256" key="1">
    <source>
        <dbReference type="ARBA" id="ARBA00004127"/>
    </source>
</evidence>
<feature type="transmembrane region" description="Helical" evidence="9">
    <location>
        <begin position="131"/>
        <end position="150"/>
    </location>
</feature>
<evidence type="ECO:0000259" key="10">
    <source>
        <dbReference type="Pfam" id="PF01699"/>
    </source>
</evidence>
<proteinExistence type="inferred from homology"/>
<dbReference type="InterPro" id="IPR004837">
    <property type="entry name" value="NaCa_Exmemb"/>
</dbReference>
<dbReference type="EMBL" id="JARAOX010000169">
    <property type="protein sequence ID" value="MDD9783255.1"/>
    <property type="molecule type" value="Genomic_DNA"/>
</dbReference>
<comment type="subcellular location">
    <subcellularLocation>
        <location evidence="1">Endomembrane system</location>
        <topology evidence="1">Multi-pass membrane protein</topology>
    </subcellularLocation>
</comment>
<keyword evidence="9" id="KW-0050">Antiport</keyword>
<evidence type="ECO:0000256" key="8">
    <source>
        <dbReference type="ARBA" id="ARBA00023136"/>
    </source>
</evidence>
<keyword evidence="5 9" id="KW-0106">Calcium</keyword>
<dbReference type="InterPro" id="IPR004713">
    <property type="entry name" value="CaH_exchang"/>
</dbReference>
<feature type="domain" description="Sodium/calcium exchanger membrane region" evidence="10">
    <location>
        <begin position="27"/>
        <end position="178"/>
    </location>
</feature>
<comment type="similarity">
    <text evidence="9">Belongs to the Ca(2+):cation antiporter (CaCA) (TC 2.A.19) family.</text>
</comment>
<evidence type="ECO:0000256" key="6">
    <source>
        <dbReference type="ARBA" id="ARBA00022989"/>
    </source>
</evidence>
<gene>
    <name evidence="12" type="primary">cax</name>
    <name evidence="12" type="ORF">CN497_12720</name>
    <name evidence="11" type="ORF">PVE99_12725</name>
</gene>
<dbReference type="InterPro" id="IPR044880">
    <property type="entry name" value="NCX_ion-bd_dom_sf"/>
</dbReference>
<feature type="transmembrane region" description="Helical" evidence="9">
    <location>
        <begin position="162"/>
        <end position="180"/>
    </location>
</feature>
<dbReference type="GO" id="GO:0012505">
    <property type="term" value="C:endomembrane system"/>
    <property type="evidence" value="ECO:0007669"/>
    <property type="project" value="UniProtKB-SubCell"/>
</dbReference>
<evidence type="ECO:0000313" key="13">
    <source>
        <dbReference type="Proteomes" id="UP000220341"/>
    </source>
</evidence>
<feature type="transmembrane region" description="Helical" evidence="9">
    <location>
        <begin position="51"/>
        <end position="80"/>
    </location>
</feature>
<organism evidence="12 13">
    <name type="scientific">Priestia megaterium</name>
    <name type="common">Bacillus megaterium</name>
    <dbReference type="NCBI Taxonomy" id="1404"/>
    <lineage>
        <taxon>Bacteria</taxon>
        <taxon>Bacillati</taxon>
        <taxon>Bacillota</taxon>
        <taxon>Bacilli</taxon>
        <taxon>Bacillales</taxon>
        <taxon>Bacillaceae</taxon>
        <taxon>Priestia</taxon>
    </lineage>
</organism>
<dbReference type="Proteomes" id="UP001213771">
    <property type="component" value="Unassembled WGS sequence"/>
</dbReference>
<feature type="transmembrane region" description="Helical" evidence="9">
    <location>
        <begin position="86"/>
        <end position="110"/>
    </location>
</feature>
<feature type="transmembrane region" description="Helical" evidence="9">
    <location>
        <begin position="327"/>
        <end position="346"/>
    </location>
</feature>
<keyword evidence="8 9" id="KW-0472">Membrane</keyword>
<reference evidence="11 14" key="2">
    <citation type="submission" date="2023-02" db="EMBL/GenBank/DDBJ databases">
        <authorList>
            <person name="Olszewska D."/>
        </authorList>
    </citation>
    <scope>NUCLEOTIDE SEQUENCE [LARGE SCALE GENOMIC DNA]</scope>
    <source>
        <strain evidence="11 14">FDU301</strain>
    </source>
</reference>
<evidence type="ECO:0000256" key="9">
    <source>
        <dbReference type="RuleBase" id="RU365028"/>
    </source>
</evidence>